<evidence type="ECO:0000313" key="2">
    <source>
        <dbReference type="Proteomes" id="UP000320475"/>
    </source>
</evidence>
<proteinExistence type="predicted"/>
<gene>
    <name evidence="1" type="ORF">SeLEV6574_g06359</name>
</gene>
<dbReference type="EMBL" id="QEAM01000354">
    <property type="protein sequence ID" value="TPX40892.1"/>
    <property type="molecule type" value="Genomic_DNA"/>
</dbReference>
<sequence>MATRQMRQEAFNLLKSSTRSPSTIKTIRSSIVPDDVEPVDVVVLGIEAAMVYRGVDRTTQGLVNLVNGTVSPMTLQRLQYWDSLAQRLLQSQPIILLDTFKYTSVMIENSDGRDYQKRTSK</sequence>
<name>A0A507CP35_9FUNG</name>
<reference evidence="1 2" key="1">
    <citation type="journal article" date="2019" name="Sci. Rep.">
        <title>Comparative genomics of chytrid fungi reveal insights into the obligate biotrophic and pathogenic lifestyle of Synchytrium endobioticum.</title>
        <authorList>
            <person name="van de Vossenberg B.T.L.H."/>
            <person name="Warris S."/>
            <person name="Nguyen H.D.T."/>
            <person name="van Gent-Pelzer M.P.E."/>
            <person name="Joly D.L."/>
            <person name="van de Geest H.C."/>
            <person name="Bonants P.J.M."/>
            <person name="Smith D.S."/>
            <person name="Levesque C.A."/>
            <person name="van der Lee T.A.J."/>
        </authorList>
    </citation>
    <scope>NUCLEOTIDE SEQUENCE [LARGE SCALE GENOMIC DNA]</scope>
    <source>
        <strain evidence="1 2">LEV6574</strain>
    </source>
</reference>
<accession>A0A507CP35</accession>
<evidence type="ECO:0000313" key="1">
    <source>
        <dbReference type="EMBL" id="TPX40892.1"/>
    </source>
</evidence>
<comment type="caution">
    <text evidence="1">The sequence shown here is derived from an EMBL/GenBank/DDBJ whole genome shotgun (WGS) entry which is preliminary data.</text>
</comment>
<dbReference type="AlphaFoldDB" id="A0A507CP35"/>
<organism evidence="1 2">
    <name type="scientific">Synchytrium endobioticum</name>
    <dbReference type="NCBI Taxonomy" id="286115"/>
    <lineage>
        <taxon>Eukaryota</taxon>
        <taxon>Fungi</taxon>
        <taxon>Fungi incertae sedis</taxon>
        <taxon>Chytridiomycota</taxon>
        <taxon>Chytridiomycota incertae sedis</taxon>
        <taxon>Chytridiomycetes</taxon>
        <taxon>Synchytriales</taxon>
        <taxon>Synchytriaceae</taxon>
        <taxon>Synchytrium</taxon>
    </lineage>
</organism>
<protein>
    <submittedName>
        <fullName evidence="1">Uncharacterized protein</fullName>
    </submittedName>
</protein>
<dbReference type="Proteomes" id="UP000320475">
    <property type="component" value="Unassembled WGS sequence"/>
</dbReference>
<dbReference type="VEuPathDB" id="FungiDB:SeMB42_g07271"/>